<name>D9QFU5_BRESC</name>
<dbReference type="Pfam" id="PF04357">
    <property type="entry name" value="TamB"/>
    <property type="match status" value="1"/>
</dbReference>
<dbReference type="PANTHER" id="PTHR36985:SF1">
    <property type="entry name" value="TRANSLOCATION AND ASSEMBLY MODULE SUBUNIT TAMB"/>
    <property type="match status" value="1"/>
</dbReference>
<evidence type="ECO:0000256" key="5">
    <source>
        <dbReference type="SAM" id="Phobius"/>
    </source>
</evidence>
<evidence type="ECO:0000256" key="2">
    <source>
        <dbReference type="ARBA" id="ARBA00022692"/>
    </source>
</evidence>
<reference evidence="8" key="1">
    <citation type="journal article" date="2011" name="J. Bacteriol.">
        <title>Genome sequences of eight morphologically diverse alphaproteobacteria.</title>
        <authorList>
            <consortium name="US DOE Joint Genome Institute"/>
            <person name="Brown P.J."/>
            <person name="Kysela D.T."/>
            <person name="Buechlein A."/>
            <person name="Hemmerich C."/>
            <person name="Brun Y.V."/>
        </authorList>
    </citation>
    <scope>NUCLEOTIDE SEQUENCE [LARGE SCALE GENOMIC DNA]</scope>
    <source>
        <strain evidence="8">ATCC 15264 / DSM 4735 / LMG 14903 / NBRC 16000 / CB 81</strain>
    </source>
</reference>
<dbReference type="KEGG" id="bsb:Bresu_1347"/>
<dbReference type="InterPro" id="IPR007452">
    <property type="entry name" value="TamB_C"/>
</dbReference>
<sequence length="1415" mass="147397">MTDPTPDTAEVETPAKAEKRRRTRLQAFGFIAGFVLVGLAALALILAIGGRMYLVSGPGRDLVTSFIAGKKISRYGRINVEGLSGDLFDDFTLARVTITDQDGVWLEARNVRVDWDYWPLVTRRFHATDISAQSIRLLRRPTLDPPDGKPPQPSPISVDIDRFSANVELLEGFSKEYGKWRLTGDALIPRFGNKTASLNAYSQNRPGDYLRVTTTFGGKVEDLRLNLQASEAQGGPLAGSLGYSPDQPFSAVALVNGEIVNATVRTGEFVPLTVRGRYGVGGSRISGYFDFSGSDLLEPFVQRIGRTARFGFASVPTADNKDVQGLAWRLISDNLTSSARGVIDLKNQTADDGVAVSVSTGSVTRLVGTPVGGAATYSAIFKGSAKTWSLEGDIRLSNADVASYAASQVSGPLNLSADDGRFALSGDLSVAGGRSAGIIGALLGAQPRFKFAAARAKDGALLLEDIDARGQALTLTGSGGRNLLGGLGFRGRAEITDVSRIRPGARGTFGGPIQASMARTGAPWRLTFDGRAARLATGMAELDRLLGATPRLQLAGALNGGRIEVEQGLLTGAAGRASARGLIEPAGRLRLALDWNAQGPFGVGPVAIDGAMTGNGALTGTLAQPRADLTATFASVAAGPLTLTDTNLILSFRKGTDASDGRVVLTAGSNYGPATASGNFFLGGNALRLTDVDLNAGGITAQGALALNNNTPSSADLTFTARPGAFLTSGTADGRIRLTDGPGNESAILDVTGRDLRFSGSPYVIRRISLDGRGTLDRLPFSIVADVGGPTPVSFDGTGVYARQDTAQSVTLSGNGRVREVAFATRSPAVVALAGDGRVVRVDMTVGGGVLLGEMRQDADAAVIQADLTSVELGSIAPDLSGRVTGRVSLRGSGDDLSGSANVTLAQLRSVDAPRGLSVDGTVNATLVNNTLRIQANAAGTDAVRATADVTLPVEASAAPLRLAINKTRPMSGEVVVNGQIQPIWDVFFGGERTLAGQVDGRAILNGTMNAPLITGRLNLAQGRFRDNGTGLVLNDVTLASRFDDTTALIQTFTATDGSGGTVSGDGRIGLRQGSGSSFELALTRFQIIDNDIAQGRATGPLTVTRGTDGNIQLAGQMTIDEARIEANPPVPSGVTAMDVVEINRPGGDPAETEEATSSRGPQIGLDIRLRSTGNDVRVVGRGLNVYLSVNARVRGTVAQPVLSGTARIVRGDYDFAGKRFVFDDRGTVALSTDPTRIRLNLSAVREDPALTATIRVTGTAALPVIVLTSTPQLPQDEILSQVLFGRSASQLSPFEAAQLAAGVASLAGGGGFDVIGNLRELAGLDRLSFGGEASALTVAGGRYITDDVYLEIIGGGEGGAAVNVEWQVRRNVAISSQFGGQGDATLSIRWRRQSRVPGAAAGEDDRRPNRRATP</sequence>
<keyword evidence="3 5" id="KW-1133">Transmembrane helix</keyword>
<dbReference type="Proteomes" id="UP000002696">
    <property type="component" value="Chromosome"/>
</dbReference>
<dbReference type="InParanoid" id="D9QFU5"/>
<comment type="subcellular location">
    <subcellularLocation>
        <location evidence="1">Membrane</location>
        <topology evidence="1">Single-pass membrane protein</topology>
    </subcellularLocation>
</comment>
<evidence type="ECO:0000256" key="1">
    <source>
        <dbReference type="ARBA" id="ARBA00004167"/>
    </source>
</evidence>
<gene>
    <name evidence="7" type="ordered locus">Bresu_1347</name>
</gene>
<proteinExistence type="predicted"/>
<evidence type="ECO:0000313" key="7">
    <source>
        <dbReference type="EMBL" id="ADL00659.1"/>
    </source>
</evidence>
<evidence type="ECO:0000256" key="3">
    <source>
        <dbReference type="ARBA" id="ARBA00022989"/>
    </source>
</evidence>
<dbReference type="PANTHER" id="PTHR36985">
    <property type="entry name" value="TRANSLOCATION AND ASSEMBLY MODULE SUBUNIT TAMB"/>
    <property type="match status" value="1"/>
</dbReference>
<evidence type="ECO:0000313" key="8">
    <source>
        <dbReference type="Proteomes" id="UP000002696"/>
    </source>
</evidence>
<dbReference type="GO" id="GO:0009306">
    <property type="term" value="P:protein secretion"/>
    <property type="evidence" value="ECO:0007669"/>
    <property type="project" value="InterPro"/>
</dbReference>
<keyword evidence="4 5" id="KW-0472">Membrane</keyword>
<feature type="transmembrane region" description="Helical" evidence="5">
    <location>
        <begin position="27"/>
        <end position="54"/>
    </location>
</feature>
<accession>D9QFU5</accession>
<dbReference type="GO" id="GO:0005886">
    <property type="term" value="C:plasma membrane"/>
    <property type="evidence" value="ECO:0007669"/>
    <property type="project" value="InterPro"/>
</dbReference>
<dbReference type="HOGENOM" id="CLU_002202_0_0_5"/>
<dbReference type="OrthoDB" id="7784409at2"/>
<evidence type="ECO:0000259" key="6">
    <source>
        <dbReference type="Pfam" id="PF04357"/>
    </source>
</evidence>
<dbReference type="RefSeq" id="WP_013268762.1">
    <property type="nucleotide sequence ID" value="NC_014375.1"/>
</dbReference>
<dbReference type="EMBL" id="CP002102">
    <property type="protein sequence ID" value="ADL00659.1"/>
    <property type="molecule type" value="Genomic_DNA"/>
</dbReference>
<protein>
    <recommendedName>
        <fullName evidence="6">Translocation and assembly module TamB C-terminal domain-containing protein</fullName>
    </recommendedName>
</protein>
<keyword evidence="2 5" id="KW-0812">Transmembrane</keyword>
<dbReference type="BioCyc" id="BSUB633149:G1GM8-1341-MONOMER"/>
<dbReference type="GO" id="GO:0097347">
    <property type="term" value="C:TAM protein secretion complex"/>
    <property type="evidence" value="ECO:0007669"/>
    <property type="project" value="TreeGrafter"/>
</dbReference>
<keyword evidence="8" id="KW-1185">Reference proteome</keyword>
<feature type="domain" description="Translocation and assembly module TamB C-terminal" evidence="6">
    <location>
        <begin position="1051"/>
        <end position="1392"/>
    </location>
</feature>
<organism evidence="7 8">
    <name type="scientific">Brevundimonas subvibrioides (strain ATCC 15264 / DSM 4735 / LMG 14903 / NBRC 16000 / CB 81)</name>
    <name type="common">Caulobacter subvibrioides</name>
    <dbReference type="NCBI Taxonomy" id="633149"/>
    <lineage>
        <taxon>Bacteria</taxon>
        <taxon>Pseudomonadati</taxon>
        <taxon>Pseudomonadota</taxon>
        <taxon>Alphaproteobacteria</taxon>
        <taxon>Caulobacterales</taxon>
        <taxon>Caulobacteraceae</taxon>
        <taxon>Brevundimonas</taxon>
    </lineage>
</organism>
<dbReference type="eggNOG" id="COG2911">
    <property type="taxonomic scope" value="Bacteria"/>
</dbReference>
<evidence type="ECO:0000256" key="4">
    <source>
        <dbReference type="ARBA" id="ARBA00023136"/>
    </source>
</evidence>
<dbReference type="STRING" id="633149.Bresu_1347"/>